<evidence type="ECO:0000313" key="3">
    <source>
        <dbReference type="EMBL" id="KAK6005138.1"/>
    </source>
</evidence>
<feature type="compositionally biased region" description="Polar residues" evidence="1">
    <location>
        <begin position="346"/>
        <end position="383"/>
    </location>
</feature>
<protein>
    <submittedName>
        <fullName evidence="3">Uncharacterized protein</fullName>
    </submittedName>
</protein>
<feature type="signal peptide" evidence="2">
    <location>
        <begin position="1"/>
        <end position="17"/>
    </location>
</feature>
<reference evidence="3 4" key="1">
    <citation type="submission" date="2023-11" db="EMBL/GenBank/DDBJ databases">
        <title>Draft genome sequence and annotation of the polyextremotolerant black yeast-like fungus Aureobasidium pullulans NRRL 62042.</title>
        <authorList>
            <person name="Dielentheis-Frenken M.R.E."/>
            <person name="Wibberg D."/>
            <person name="Blank L.M."/>
            <person name="Tiso T."/>
        </authorList>
    </citation>
    <scope>NUCLEOTIDE SEQUENCE [LARGE SCALE GENOMIC DNA]</scope>
    <source>
        <strain evidence="3 4">NRRL 62042</strain>
    </source>
</reference>
<organism evidence="3 4">
    <name type="scientific">Aureobasidium pullulans</name>
    <name type="common">Black yeast</name>
    <name type="synonym">Pullularia pullulans</name>
    <dbReference type="NCBI Taxonomy" id="5580"/>
    <lineage>
        <taxon>Eukaryota</taxon>
        <taxon>Fungi</taxon>
        <taxon>Dikarya</taxon>
        <taxon>Ascomycota</taxon>
        <taxon>Pezizomycotina</taxon>
        <taxon>Dothideomycetes</taxon>
        <taxon>Dothideomycetidae</taxon>
        <taxon>Dothideales</taxon>
        <taxon>Saccotheciaceae</taxon>
        <taxon>Aureobasidium</taxon>
    </lineage>
</organism>
<feature type="compositionally biased region" description="Polar residues" evidence="1">
    <location>
        <begin position="395"/>
        <end position="407"/>
    </location>
</feature>
<proteinExistence type="predicted"/>
<feature type="chain" id="PRO_5045125208" evidence="2">
    <location>
        <begin position="18"/>
        <end position="998"/>
    </location>
</feature>
<keyword evidence="2" id="KW-0732">Signal</keyword>
<evidence type="ECO:0000256" key="1">
    <source>
        <dbReference type="SAM" id="MobiDB-lite"/>
    </source>
</evidence>
<dbReference type="Proteomes" id="UP001341245">
    <property type="component" value="Unassembled WGS sequence"/>
</dbReference>
<dbReference type="EMBL" id="JASGXD010000006">
    <property type="protein sequence ID" value="KAK6005138.1"/>
    <property type="molecule type" value="Genomic_DNA"/>
</dbReference>
<feature type="region of interest" description="Disordered" evidence="1">
    <location>
        <begin position="303"/>
        <end position="466"/>
    </location>
</feature>
<feature type="compositionally biased region" description="Polar residues" evidence="1">
    <location>
        <begin position="421"/>
        <end position="433"/>
    </location>
</feature>
<comment type="caution">
    <text evidence="3">The sequence shown here is derived from an EMBL/GenBank/DDBJ whole genome shotgun (WGS) entry which is preliminary data.</text>
</comment>
<feature type="region of interest" description="Disordered" evidence="1">
    <location>
        <begin position="957"/>
        <end position="979"/>
    </location>
</feature>
<evidence type="ECO:0000313" key="4">
    <source>
        <dbReference type="Proteomes" id="UP001341245"/>
    </source>
</evidence>
<keyword evidence="4" id="KW-1185">Reference proteome</keyword>
<accession>A0ABR0TL24</accession>
<name>A0ABR0TL24_AURPU</name>
<feature type="compositionally biased region" description="Low complexity" evidence="1">
    <location>
        <begin position="303"/>
        <end position="316"/>
    </location>
</feature>
<sequence>MLAHISLYVSLVRAAFALQIPRQASSSYSNSSTAVRANASTSAALGAVCCQLYAPGVGLNLWYADRNVSVNNGTIIVEYEKYNNTIVPTSTITIPPTSTLYPGAYLADIDGPAIIPGIPTDINGLYYGGAYDATMVEAVKENSTVITTQIPFMAFSDFYAFFGHVDDAGICMGTNRFEPLSTYTVSSVAQSWFSDAADFPFPPNSDIYYNGIDYTSFFVDYNSYVSTQTDTWNQRVVVTEMGDSMFAWLTKQPSVLSQVPHIASCAPVSAAGAPQLHIRVSYLTSSSAVTSTTNAMYLTSAATTSAVPASKTPSSVTSTEAPILNVPSPTIVEVSAEQPSDEPAQSAKSQGAGATSEVSSAGPANQATQSTTIQGEGASSDQLAPSIVAGAPSDGPSQQSAQSTVTKNAAAPSVAPEDESLSVNPTQSATGQGVPSIAPSDQPGASPGQTTTVQDGGHGGSSQADSNTIAVQSSVPVVVVIGSATATALLSNSNPDELTIPNTGGHIVNFPANTRSAQAPDTAVVGSSQPTLLASAYAIEGQTLQPGGPAIEVSGTTFSIQESGGIVVNGNTMPISTVVPDSSSPPVPVVIGGIAATPVASDEYVIAGQTLSRGGPAVEISRTTYSLPPSANNVIINGQAAPISSMQASLGPPATVVIGGVTAKPESSGAYYLIADQTLSPGDSAIQVSGVTYSLPSLGANIVINGAASIMAQSSAVVFGSATAVPLLAGGYVVGSQTITPGGSAVEMSGTVYSLPVSGSSVVIDGKETAIQAITFNDAVLTLGSQAFTAVAASATPLVIASQTLIPGGSDITVSGATFSLPPGVTGSIVVNGETTSLEIDASGGVGLSSGSVQLLFTPLTSGIIVASQTLYPGGPAIVVQGKTLSIPVDGTAVVIESGTTTTTKGLGGYVWQGIAAPTSTSASHLTSGVEANSNTAMLSVSSTRAGVDSTQAAVSTGTGSVSSAHTSTSDASGQQPASSFKPATMALVVCVFVIVLW</sequence>
<evidence type="ECO:0000256" key="2">
    <source>
        <dbReference type="SAM" id="SignalP"/>
    </source>
</evidence>
<gene>
    <name evidence="3" type="ORF">QM012_007917</name>
</gene>